<dbReference type="InterPro" id="IPR000219">
    <property type="entry name" value="DH_dom"/>
</dbReference>
<dbReference type="GO" id="GO:0005737">
    <property type="term" value="C:cytoplasm"/>
    <property type="evidence" value="ECO:0007669"/>
    <property type="project" value="TreeGrafter"/>
</dbReference>
<keyword evidence="3" id="KW-0344">Guanine-nucleotide releasing factor</keyword>
<evidence type="ECO:0000313" key="12">
    <source>
        <dbReference type="EMBL" id="PIK47588.1"/>
    </source>
</evidence>
<feature type="domain" description="DH" evidence="10">
    <location>
        <begin position="10"/>
        <end position="72"/>
    </location>
</feature>
<comment type="caution">
    <text evidence="12">The sequence shown here is derived from an EMBL/GenBank/DDBJ whole genome shotgun (WGS) entry which is preliminary data.</text>
</comment>
<protein>
    <submittedName>
        <fullName evidence="12">Putative FYVE, RhoGEF and PH domain-containing protein 4 isoform X8</fullName>
    </submittedName>
</protein>
<dbReference type="InterPro" id="IPR011011">
    <property type="entry name" value="Znf_FYVE_PHD"/>
</dbReference>
<dbReference type="Proteomes" id="UP000230750">
    <property type="component" value="Unassembled WGS sequence"/>
</dbReference>
<evidence type="ECO:0000259" key="11">
    <source>
        <dbReference type="PROSITE" id="PS50178"/>
    </source>
</evidence>
<evidence type="ECO:0000259" key="9">
    <source>
        <dbReference type="PROSITE" id="PS50003"/>
    </source>
</evidence>
<dbReference type="Gene3D" id="1.20.900.10">
    <property type="entry name" value="Dbl homology (DH) domain"/>
    <property type="match status" value="1"/>
</dbReference>
<evidence type="ECO:0000256" key="7">
    <source>
        <dbReference type="ARBA" id="ARBA00023212"/>
    </source>
</evidence>
<dbReference type="SMART" id="SM00064">
    <property type="entry name" value="FYVE"/>
    <property type="match status" value="1"/>
</dbReference>
<dbReference type="InterPro" id="IPR000306">
    <property type="entry name" value="Znf_FYVE"/>
</dbReference>
<dbReference type="InterPro" id="IPR017455">
    <property type="entry name" value="Znf_FYVE-rel"/>
</dbReference>
<keyword evidence="2" id="KW-0963">Cytoplasm</keyword>
<keyword evidence="4" id="KW-0479">Metal-binding</keyword>
<evidence type="ECO:0000256" key="3">
    <source>
        <dbReference type="ARBA" id="ARBA00022658"/>
    </source>
</evidence>
<evidence type="ECO:0000259" key="10">
    <source>
        <dbReference type="PROSITE" id="PS50010"/>
    </source>
</evidence>
<name>A0A2G8KHX1_STIJA</name>
<dbReference type="Pfam" id="PF00169">
    <property type="entry name" value="PH"/>
    <property type="match status" value="1"/>
</dbReference>
<dbReference type="InterPro" id="IPR001849">
    <property type="entry name" value="PH_domain"/>
</dbReference>
<sequence length="371" mass="42708">MWMQSGVDGQNEKRCNGLALEHHMLEPVQRIPRYELLLKEYLKKLPDDSQDKEDALKALEVISQAAEHSNNRMKVMFNDMLLCCGYKKPKLSSKTYKLKEKLDVDGMHVLDSVGQRFQIEAAGITLEFQAASEEDKEEWLQALLGAVRELIRKKDTFKNNIADAFEISFEDQLGKQPPNYIKDEEVTMCMRCGTDFEVLLKRRHHCRACGYVICGSCSCNQVEIPYDNNRLNRVCNRCFQTLGKQPVIDDLARRSFVPNLDETRHHATSLHLLQKNSWNKYWVTATQQDLFALKAPRDVRAVLTLPVKLYEVKEISAEDGVPVGKDYVFKLEHGQTAYYFAAESFKIKSRWMKILSDGLDDDLENVESTTL</sequence>
<dbReference type="PANTHER" id="PTHR12673:SF241">
    <property type="entry name" value="DH DOMAIN-CONTAINING PROTEIN"/>
    <property type="match status" value="1"/>
</dbReference>
<dbReference type="SUPFAM" id="SSF50729">
    <property type="entry name" value="PH domain-like"/>
    <property type="match status" value="2"/>
</dbReference>
<dbReference type="SUPFAM" id="SSF48065">
    <property type="entry name" value="DBL homology domain (DH-domain)"/>
    <property type="match status" value="1"/>
</dbReference>
<evidence type="ECO:0000256" key="4">
    <source>
        <dbReference type="ARBA" id="ARBA00022723"/>
    </source>
</evidence>
<evidence type="ECO:0000256" key="8">
    <source>
        <dbReference type="PROSITE-ProRule" id="PRU00091"/>
    </source>
</evidence>
<dbReference type="GO" id="GO:0005085">
    <property type="term" value="F:guanyl-nucleotide exchange factor activity"/>
    <property type="evidence" value="ECO:0007669"/>
    <property type="project" value="UniProtKB-KW"/>
</dbReference>
<dbReference type="InterPro" id="IPR013083">
    <property type="entry name" value="Znf_RING/FYVE/PHD"/>
</dbReference>
<dbReference type="Gene3D" id="2.30.29.30">
    <property type="entry name" value="Pleckstrin-homology domain (PH domain)/Phosphotyrosine-binding domain (PTB)"/>
    <property type="match status" value="1"/>
</dbReference>
<dbReference type="InterPro" id="IPR051092">
    <property type="entry name" value="FYVE_RhoGEF_PH"/>
</dbReference>
<keyword evidence="5 8" id="KW-0863">Zinc-finger</keyword>
<dbReference type="GO" id="GO:0005856">
    <property type="term" value="C:cytoskeleton"/>
    <property type="evidence" value="ECO:0007669"/>
    <property type="project" value="UniProtKB-SubCell"/>
</dbReference>
<dbReference type="Pfam" id="PF01363">
    <property type="entry name" value="FYVE"/>
    <property type="match status" value="1"/>
</dbReference>
<dbReference type="OrthoDB" id="660555at2759"/>
<dbReference type="InterPro" id="IPR011993">
    <property type="entry name" value="PH-like_dom_sf"/>
</dbReference>
<evidence type="ECO:0000256" key="2">
    <source>
        <dbReference type="ARBA" id="ARBA00022490"/>
    </source>
</evidence>
<comment type="subcellular location">
    <subcellularLocation>
        <location evidence="1">Cytoplasm</location>
        <location evidence="1">Cytoskeleton</location>
    </subcellularLocation>
</comment>
<proteinExistence type="predicted"/>
<feature type="domain" description="PH" evidence="9">
    <location>
        <begin position="117"/>
        <end position="148"/>
    </location>
</feature>
<dbReference type="Gene3D" id="3.30.40.10">
    <property type="entry name" value="Zinc/RING finger domain, C3HC4 (zinc finger)"/>
    <property type="match status" value="1"/>
</dbReference>
<feature type="domain" description="FYVE-type" evidence="11">
    <location>
        <begin position="183"/>
        <end position="243"/>
    </location>
</feature>
<organism evidence="12 13">
    <name type="scientific">Stichopus japonicus</name>
    <name type="common">Sea cucumber</name>
    <dbReference type="NCBI Taxonomy" id="307972"/>
    <lineage>
        <taxon>Eukaryota</taxon>
        <taxon>Metazoa</taxon>
        <taxon>Echinodermata</taxon>
        <taxon>Eleutherozoa</taxon>
        <taxon>Echinozoa</taxon>
        <taxon>Holothuroidea</taxon>
        <taxon>Aspidochirotacea</taxon>
        <taxon>Aspidochirotida</taxon>
        <taxon>Stichopodidae</taxon>
        <taxon>Apostichopus</taxon>
    </lineage>
</organism>
<accession>A0A2G8KHX1</accession>
<dbReference type="GO" id="GO:0008270">
    <property type="term" value="F:zinc ion binding"/>
    <property type="evidence" value="ECO:0007669"/>
    <property type="project" value="UniProtKB-KW"/>
</dbReference>
<dbReference type="PROSITE" id="PS50003">
    <property type="entry name" value="PH_DOMAIN"/>
    <property type="match status" value="2"/>
</dbReference>
<dbReference type="Pfam" id="PF00621">
    <property type="entry name" value="RhoGEF"/>
    <property type="match status" value="1"/>
</dbReference>
<dbReference type="AlphaFoldDB" id="A0A2G8KHX1"/>
<dbReference type="SMART" id="SM00233">
    <property type="entry name" value="PH"/>
    <property type="match status" value="2"/>
</dbReference>
<dbReference type="EMBL" id="MRZV01000572">
    <property type="protein sequence ID" value="PIK47588.1"/>
    <property type="molecule type" value="Genomic_DNA"/>
</dbReference>
<keyword evidence="13" id="KW-1185">Reference proteome</keyword>
<dbReference type="GO" id="GO:0007010">
    <property type="term" value="P:cytoskeleton organization"/>
    <property type="evidence" value="ECO:0007669"/>
    <property type="project" value="TreeGrafter"/>
</dbReference>
<dbReference type="InterPro" id="IPR035899">
    <property type="entry name" value="DBL_dom_sf"/>
</dbReference>
<evidence type="ECO:0000256" key="5">
    <source>
        <dbReference type="ARBA" id="ARBA00022771"/>
    </source>
</evidence>
<dbReference type="STRING" id="307972.A0A2G8KHX1"/>
<dbReference type="PANTHER" id="PTHR12673">
    <property type="entry name" value="FACIOGENITAL DYSPLASIA PROTEIN"/>
    <property type="match status" value="1"/>
</dbReference>
<evidence type="ECO:0000313" key="13">
    <source>
        <dbReference type="Proteomes" id="UP000230750"/>
    </source>
</evidence>
<keyword evidence="6" id="KW-0862">Zinc</keyword>
<dbReference type="PROSITE" id="PS50178">
    <property type="entry name" value="ZF_FYVE"/>
    <property type="match status" value="1"/>
</dbReference>
<gene>
    <name evidence="12" type="ORF">BSL78_15542</name>
</gene>
<dbReference type="SUPFAM" id="SSF57903">
    <property type="entry name" value="FYVE/PHD zinc finger"/>
    <property type="match status" value="1"/>
</dbReference>
<reference evidence="12 13" key="1">
    <citation type="journal article" date="2017" name="PLoS Biol.">
        <title>The sea cucumber genome provides insights into morphological evolution and visceral regeneration.</title>
        <authorList>
            <person name="Zhang X."/>
            <person name="Sun L."/>
            <person name="Yuan J."/>
            <person name="Sun Y."/>
            <person name="Gao Y."/>
            <person name="Zhang L."/>
            <person name="Li S."/>
            <person name="Dai H."/>
            <person name="Hamel J.F."/>
            <person name="Liu C."/>
            <person name="Yu Y."/>
            <person name="Liu S."/>
            <person name="Lin W."/>
            <person name="Guo K."/>
            <person name="Jin S."/>
            <person name="Xu P."/>
            <person name="Storey K.B."/>
            <person name="Huan P."/>
            <person name="Zhang T."/>
            <person name="Zhou Y."/>
            <person name="Zhang J."/>
            <person name="Lin C."/>
            <person name="Li X."/>
            <person name="Xing L."/>
            <person name="Huo D."/>
            <person name="Sun M."/>
            <person name="Wang L."/>
            <person name="Mercier A."/>
            <person name="Li F."/>
            <person name="Yang H."/>
            <person name="Xiang J."/>
        </authorList>
    </citation>
    <scope>NUCLEOTIDE SEQUENCE [LARGE SCALE GENOMIC DNA]</scope>
    <source>
        <strain evidence="12">Shaxun</strain>
        <tissue evidence="12">Muscle</tissue>
    </source>
</reference>
<evidence type="ECO:0000256" key="1">
    <source>
        <dbReference type="ARBA" id="ARBA00004245"/>
    </source>
</evidence>
<dbReference type="PROSITE" id="PS50010">
    <property type="entry name" value="DH_2"/>
    <property type="match status" value="1"/>
</dbReference>
<dbReference type="GO" id="GO:0046847">
    <property type="term" value="P:filopodium assembly"/>
    <property type="evidence" value="ECO:0007669"/>
    <property type="project" value="TreeGrafter"/>
</dbReference>
<keyword evidence="7" id="KW-0206">Cytoskeleton</keyword>
<feature type="domain" description="PH" evidence="9">
    <location>
        <begin position="250"/>
        <end position="360"/>
    </location>
</feature>
<evidence type="ECO:0000256" key="6">
    <source>
        <dbReference type="ARBA" id="ARBA00022833"/>
    </source>
</evidence>